<dbReference type="EMBL" id="BLXT01004580">
    <property type="protein sequence ID" value="GFO14713.1"/>
    <property type="molecule type" value="Genomic_DNA"/>
</dbReference>
<feature type="region of interest" description="Disordered" evidence="1">
    <location>
        <begin position="112"/>
        <end position="140"/>
    </location>
</feature>
<name>A0AAV4B7E0_9GAST</name>
<dbReference type="Pfam" id="PF26037">
    <property type="entry name" value="zf-RING_DCST1_C"/>
    <property type="match status" value="1"/>
</dbReference>
<protein>
    <submittedName>
        <fullName evidence="3">DC-STAMP domain-containing protein 2</fullName>
    </submittedName>
</protein>
<dbReference type="AlphaFoldDB" id="A0AAV4B7E0"/>
<evidence type="ECO:0000313" key="4">
    <source>
        <dbReference type="Proteomes" id="UP000735302"/>
    </source>
</evidence>
<proteinExistence type="predicted"/>
<evidence type="ECO:0000259" key="2">
    <source>
        <dbReference type="Pfam" id="PF26037"/>
    </source>
</evidence>
<evidence type="ECO:0000256" key="1">
    <source>
        <dbReference type="SAM" id="MobiDB-lite"/>
    </source>
</evidence>
<dbReference type="PANTHER" id="PTHR21041:SF9">
    <property type="entry name" value="DENDRITIC CELL-SPECIFIC TRANSMEMBRANE PROTEIN-LIKE DOMAIN-CONTAINING PROTEIN"/>
    <property type="match status" value="1"/>
</dbReference>
<sequence length="224" mass="25801">MQTRDSFLVFTRKQVARKYKNEKDIEKFSFLSRLAAKSKIFRAIFKCLGRERKYCLSCGLEGAKEDMFRFTHCVNCQSPYCNDCFEALKNVCTACMNPVDYGDIDGISVEYDSSEDEQDTRSRVRSIKERKQKLARQREERDPKKVLLAFQKRFTQKEGDDVKVSKLGEDTDSDDTEGGTSTSYDTDYQHVSAPSSSEEGEESLLSNKKRKRTDKVSMEIFGDN</sequence>
<dbReference type="InterPro" id="IPR051856">
    <property type="entry name" value="CSR-E3_Ligase_Protein"/>
</dbReference>
<feature type="region of interest" description="Disordered" evidence="1">
    <location>
        <begin position="161"/>
        <end position="224"/>
    </location>
</feature>
<reference evidence="3 4" key="1">
    <citation type="journal article" date="2021" name="Elife">
        <title>Chloroplast acquisition without the gene transfer in kleptoplastic sea slugs, Plakobranchus ocellatus.</title>
        <authorList>
            <person name="Maeda T."/>
            <person name="Takahashi S."/>
            <person name="Yoshida T."/>
            <person name="Shimamura S."/>
            <person name="Takaki Y."/>
            <person name="Nagai Y."/>
            <person name="Toyoda A."/>
            <person name="Suzuki Y."/>
            <person name="Arimoto A."/>
            <person name="Ishii H."/>
            <person name="Satoh N."/>
            <person name="Nishiyama T."/>
            <person name="Hasebe M."/>
            <person name="Maruyama T."/>
            <person name="Minagawa J."/>
            <person name="Obokata J."/>
            <person name="Shigenobu S."/>
        </authorList>
    </citation>
    <scope>NUCLEOTIDE SEQUENCE [LARGE SCALE GENOMIC DNA]</scope>
</reference>
<keyword evidence="4" id="KW-1185">Reference proteome</keyword>
<organism evidence="3 4">
    <name type="scientific">Plakobranchus ocellatus</name>
    <dbReference type="NCBI Taxonomy" id="259542"/>
    <lineage>
        <taxon>Eukaryota</taxon>
        <taxon>Metazoa</taxon>
        <taxon>Spiralia</taxon>
        <taxon>Lophotrochozoa</taxon>
        <taxon>Mollusca</taxon>
        <taxon>Gastropoda</taxon>
        <taxon>Heterobranchia</taxon>
        <taxon>Euthyneura</taxon>
        <taxon>Panpulmonata</taxon>
        <taxon>Sacoglossa</taxon>
        <taxon>Placobranchoidea</taxon>
        <taxon>Plakobranchidae</taxon>
        <taxon>Plakobranchus</taxon>
    </lineage>
</organism>
<feature type="compositionally biased region" description="Basic and acidic residues" evidence="1">
    <location>
        <begin position="119"/>
        <end position="129"/>
    </location>
</feature>
<accession>A0AAV4B7E0</accession>
<gene>
    <name evidence="3" type="ORF">PoB_004121800</name>
</gene>
<evidence type="ECO:0000313" key="3">
    <source>
        <dbReference type="EMBL" id="GFO14713.1"/>
    </source>
</evidence>
<comment type="caution">
    <text evidence="3">The sequence shown here is derived from an EMBL/GenBank/DDBJ whole genome shotgun (WGS) entry which is preliminary data.</text>
</comment>
<dbReference type="Proteomes" id="UP000735302">
    <property type="component" value="Unassembled WGS sequence"/>
</dbReference>
<dbReference type="InterPro" id="IPR058842">
    <property type="entry name" value="DCST1_C"/>
</dbReference>
<dbReference type="PANTHER" id="PTHR21041">
    <property type="entry name" value="DENDRITIC CELL-SPECIFIC TRANSMEMBRANE PROTEIN"/>
    <property type="match status" value="1"/>
</dbReference>
<feature type="domain" description="E3 ubiquitin-protein ligase DCST1-like C-terminal" evidence="2">
    <location>
        <begin position="53"/>
        <end position="98"/>
    </location>
</feature>